<evidence type="ECO:0000256" key="1">
    <source>
        <dbReference type="SAM" id="SignalP"/>
    </source>
</evidence>
<evidence type="ECO:0000313" key="2">
    <source>
        <dbReference type="EMBL" id="MEK0085370.1"/>
    </source>
</evidence>
<keyword evidence="1" id="KW-0732">Signal</keyword>
<comment type="caution">
    <text evidence="2">The sequence shown here is derived from an EMBL/GenBank/DDBJ whole genome shotgun (WGS) entry which is preliminary data.</text>
</comment>
<evidence type="ECO:0000313" key="3">
    <source>
        <dbReference type="Proteomes" id="UP001375743"/>
    </source>
</evidence>
<name>A0ABU8XVZ2_9PROT</name>
<gene>
    <name evidence="2" type="ORF">U1T56_19635</name>
</gene>
<organism evidence="2 3">
    <name type="scientific">Benzoatithermus flavus</name>
    <dbReference type="NCBI Taxonomy" id="3108223"/>
    <lineage>
        <taxon>Bacteria</taxon>
        <taxon>Pseudomonadati</taxon>
        <taxon>Pseudomonadota</taxon>
        <taxon>Alphaproteobacteria</taxon>
        <taxon>Geminicoccales</taxon>
        <taxon>Geminicoccaceae</taxon>
        <taxon>Benzoatithermus</taxon>
    </lineage>
</organism>
<accession>A0ABU8XVZ2</accession>
<dbReference type="PROSITE" id="PS51257">
    <property type="entry name" value="PROKAR_LIPOPROTEIN"/>
    <property type="match status" value="1"/>
</dbReference>
<dbReference type="RefSeq" id="WP_418161219.1">
    <property type="nucleotide sequence ID" value="NZ_JBBLZC010000026.1"/>
</dbReference>
<dbReference type="Proteomes" id="UP001375743">
    <property type="component" value="Unassembled WGS sequence"/>
</dbReference>
<protein>
    <submittedName>
        <fullName evidence="2">Uncharacterized protein</fullName>
    </submittedName>
</protein>
<feature type="chain" id="PRO_5046198588" evidence="1">
    <location>
        <begin position="26"/>
        <end position="200"/>
    </location>
</feature>
<sequence length="200" mass="21273">MARSSCCWAVLVALFLLAGCGGGRAPGRSAPPAAPQAALPRIQVEPALDPAERRDRFCRALARIIDAEPAAFAGLRAEPAGERTWEGAVVPLGLDSCRIEGDYRPGASYVCRGGAVAGGSPDLLLDGYRSLAADIDACLSQPIWYPHDWRRGDEFTFAGGERQTVWRDGSTGLKSSVALKIEEDLAAKLWLLRLAVGPSL</sequence>
<reference evidence="2 3" key="1">
    <citation type="submission" date="2024-01" db="EMBL/GenBank/DDBJ databases">
        <title>Multi-omics insights into the function and evolution of sodium benzoate biodegradation pathways in Benzoatithermus flavus gen. nov., sp. nov. from hot spring.</title>
        <authorList>
            <person name="Hu C.-J."/>
            <person name="Li W.-J."/>
        </authorList>
    </citation>
    <scope>NUCLEOTIDE SEQUENCE [LARGE SCALE GENOMIC DNA]</scope>
    <source>
        <strain evidence="2 3">SYSU G07066</strain>
    </source>
</reference>
<proteinExistence type="predicted"/>
<dbReference type="EMBL" id="JBBLZC010000026">
    <property type="protein sequence ID" value="MEK0085370.1"/>
    <property type="molecule type" value="Genomic_DNA"/>
</dbReference>
<feature type="signal peptide" evidence="1">
    <location>
        <begin position="1"/>
        <end position="25"/>
    </location>
</feature>
<keyword evidence="3" id="KW-1185">Reference proteome</keyword>